<sequence length="105" mass="11932">MTDRSMHKFLADPDKKRHDFGARTTAKRNDAYRSSGMPFKVIDNVAEIVQLVQARDADFDLDSLWAAGGLFRQALQGKTNKSHFTREFASMVKQRIVALGQGRWC</sequence>
<protein>
    <submittedName>
        <fullName evidence="2">Uncharacterized protein</fullName>
    </submittedName>
</protein>
<keyword evidence="3" id="KW-1185">Reference proteome</keyword>
<proteinExistence type="predicted"/>
<evidence type="ECO:0000256" key="1">
    <source>
        <dbReference type="SAM" id="MobiDB-lite"/>
    </source>
</evidence>
<evidence type="ECO:0000313" key="2">
    <source>
        <dbReference type="EMBL" id="SPJ90396.1"/>
    </source>
</evidence>
<accession>A0AAE8SPN8</accession>
<dbReference type="AlphaFoldDB" id="A0AAE8SPN8"/>
<reference evidence="2" key="1">
    <citation type="submission" date="2018-03" db="EMBL/GenBank/DDBJ databases">
        <authorList>
            <person name="Guldener U."/>
        </authorList>
    </citation>
    <scope>NUCLEOTIDE SEQUENCE</scope>
</reference>
<name>A0AAE8SPN8_9HYPO</name>
<evidence type="ECO:0000313" key="3">
    <source>
        <dbReference type="Proteomes" id="UP001187734"/>
    </source>
</evidence>
<dbReference type="Proteomes" id="UP001187734">
    <property type="component" value="Unassembled WGS sequence"/>
</dbReference>
<comment type="caution">
    <text evidence="2">The sequence shown here is derived from an EMBL/GenBank/DDBJ whole genome shotgun (WGS) entry which is preliminary data.</text>
</comment>
<dbReference type="EMBL" id="ONZP01000758">
    <property type="protein sequence ID" value="SPJ90396.1"/>
    <property type="molecule type" value="Genomic_DNA"/>
</dbReference>
<organism evidence="2 3">
    <name type="scientific">Fusarium torulosum</name>
    <dbReference type="NCBI Taxonomy" id="33205"/>
    <lineage>
        <taxon>Eukaryota</taxon>
        <taxon>Fungi</taxon>
        <taxon>Dikarya</taxon>
        <taxon>Ascomycota</taxon>
        <taxon>Pezizomycotina</taxon>
        <taxon>Sordariomycetes</taxon>
        <taxon>Hypocreomycetidae</taxon>
        <taxon>Hypocreales</taxon>
        <taxon>Nectriaceae</taxon>
        <taxon>Fusarium</taxon>
    </lineage>
</organism>
<feature type="region of interest" description="Disordered" evidence="1">
    <location>
        <begin position="1"/>
        <end position="27"/>
    </location>
</feature>
<gene>
    <name evidence="2" type="ORF">FTOL_13277</name>
</gene>